<feature type="transmembrane region" description="Helical" evidence="5">
    <location>
        <begin position="212"/>
        <end position="233"/>
    </location>
</feature>
<evidence type="ECO:0000256" key="2">
    <source>
        <dbReference type="ARBA" id="ARBA00022692"/>
    </source>
</evidence>
<dbReference type="InterPro" id="IPR020846">
    <property type="entry name" value="MFS_dom"/>
</dbReference>
<feature type="transmembrane region" description="Helical" evidence="5">
    <location>
        <begin position="269"/>
        <end position="287"/>
    </location>
</feature>
<dbReference type="PANTHER" id="PTHR23542">
    <property type="match status" value="1"/>
</dbReference>
<dbReference type="InterPro" id="IPR036259">
    <property type="entry name" value="MFS_trans_sf"/>
</dbReference>
<name>A0ABT8IY85_9MICO</name>
<dbReference type="SUPFAM" id="SSF103473">
    <property type="entry name" value="MFS general substrate transporter"/>
    <property type="match status" value="1"/>
</dbReference>
<feature type="transmembrane region" description="Helical" evidence="5">
    <location>
        <begin position="356"/>
        <end position="375"/>
    </location>
</feature>
<feature type="transmembrane region" description="Helical" evidence="5">
    <location>
        <begin position="78"/>
        <end position="95"/>
    </location>
</feature>
<protein>
    <submittedName>
        <fullName evidence="7">MFS transporter</fullName>
    </submittedName>
</protein>
<feature type="transmembrane region" description="Helical" evidence="5">
    <location>
        <begin position="44"/>
        <end position="66"/>
    </location>
</feature>
<comment type="caution">
    <text evidence="7">The sequence shown here is derived from an EMBL/GenBank/DDBJ whole genome shotgun (WGS) entry which is preliminary data.</text>
</comment>
<sequence length="384" mass="38326">MRAYLELVRVPGVLRVTVSQLVARFPLGMLSLAVLLHVRQATGSYALAGLVVACVSVGEAVAMPLVSRSVGVLGIRPPVLAAAALNAAGMLLLAFGPPHPVLLVLLGAMIGASVPPLMPVVRALYPRLVPRRAVPALFALDTSAQELIWITGPVAATLLSGAVSTRAPLMLAAAVTLGGTLWFLLTPHIAGVRLPRNESRPGTVLLARAVRLAAAASFALIASFGALELALIARFDGDSVLAGVAIAVSSLGSLIGGVAFGHRRIGPRGLAAILGGVALATAAAGVVPGIPLLYVVLFLSGLGFAPSLAALYGMVSEALPESATPEAFGWLNTAGLIGAATGTAVAGLLGDAAGPAGPFVAAAAASVLAALLPLAPGLRPRPAP</sequence>
<evidence type="ECO:0000259" key="6">
    <source>
        <dbReference type="PROSITE" id="PS50850"/>
    </source>
</evidence>
<keyword evidence="3 5" id="KW-1133">Transmembrane helix</keyword>
<organism evidence="7 8">
    <name type="scientific">Leifsonia virtsii</name>
    <dbReference type="NCBI Taxonomy" id="3035915"/>
    <lineage>
        <taxon>Bacteria</taxon>
        <taxon>Bacillati</taxon>
        <taxon>Actinomycetota</taxon>
        <taxon>Actinomycetes</taxon>
        <taxon>Micrococcales</taxon>
        <taxon>Microbacteriaceae</taxon>
        <taxon>Leifsonia</taxon>
    </lineage>
</organism>
<dbReference type="PANTHER" id="PTHR23542:SF1">
    <property type="entry name" value="MAJOR FACILITATOR SUPERFAMILY (MFS) PROFILE DOMAIN-CONTAINING PROTEIN"/>
    <property type="match status" value="1"/>
</dbReference>
<evidence type="ECO:0000313" key="7">
    <source>
        <dbReference type="EMBL" id="MDN4597786.1"/>
    </source>
</evidence>
<gene>
    <name evidence="7" type="ORF">P5G59_11595</name>
</gene>
<evidence type="ECO:0000256" key="5">
    <source>
        <dbReference type="SAM" id="Phobius"/>
    </source>
</evidence>
<dbReference type="Pfam" id="PF07690">
    <property type="entry name" value="MFS_1"/>
    <property type="match status" value="1"/>
</dbReference>
<feature type="transmembrane region" description="Helical" evidence="5">
    <location>
        <begin position="293"/>
        <end position="315"/>
    </location>
</feature>
<evidence type="ECO:0000256" key="1">
    <source>
        <dbReference type="ARBA" id="ARBA00004651"/>
    </source>
</evidence>
<keyword evidence="2 5" id="KW-0812">Transmembrane</keyword>
<feature type="domain" description="Major facilitator superfamily (MFS) profile" evidence="6">
    <location>
        <begin position="171"/>
        <end position="384"/>
    </location>
</feature>
<dbReference type="PROSITE" id="PS50850">
    <property type="entry name" value="MFS"/>
    <property type="match status" value="1"/>
</dbReference>
<feature type="transmembrane region" description="Helical" evidence="5">
    <location>
        <begin position="21"/>
        <end position="38"/>
    </location>
</feature>
<feature type="transmembrane region" description="Helical" evidence="5">
    <location>
        <begin position="239"/>
        <end position="260"/>
    </location>
</feature>
<dbReference type="InterPro" id="IPR011701">
    <property type="entry name" value="MFS"/>
</dbReference>
<evidence type="ECO:0000256" key="3">
    <source>
        <dbReference type="ARBA" id="ARBA00022989"/>
    </source>
</evidence>
<reference evidence="7" key="1">
    <citation type="submission" date="2023-03" db="EMBL/GenBank/DDBJ databases">
        <title>MT1 and MT2 Draft Genomes of Novel Species.</title>
        <authorList>
            <person name="Venkateswaran K."/>
        </authorList>
    </citation>
    <scope>NUCLEOTIDE SEQUENCE</scope>
    <source>
        <strain evidence="7">F6_8S_P_1A</strain>
    </source>
</reference>
<feature type="transmembrane region" description="Helical" evidence="5">
    <location>
        <begin position="327"/>
        <end position="350"/>
    </location>
</feature>
<keyword evidence="8" id="KW-1185">Reference proteome</keyword>
<feature type="transmembrane region" description="Helical" evidence="5">
    <location>
        <begin position="169"/>
        <end position="191"/>
    </location>
</feature>
<feature type="transmembrane region" description="Helical" evidence="5">
    <location>
        <begin position="146"/>
        <end position="163"/>
    </location>
</feature>
<accession>A0ABT8IY85</accession>
<dbReference type="EMBL" id="JAROCB010000003">
    <property type="protein sequence ID" value="MDN4597786.1"/>
    <property type="molecule type" value="Genomic_DNA"/>
</dbReference>
<comment type="subcellular location">
    <subcellularLocation>
        <location evidence="1">Cell membrane</location>
        <topology evidence="1">Multi-pass membrane protein</topology>
    </subcellularLocation>
</comment>
<keyword evidence="4 5" id="KW-0472">Membrane</keyword>
<dbReference type="Proteomes" id="UP001174210">
    <property type="component" value="Unassembled WGS sequence"/>
</dbReference>
<evidence type="ECO:0000313" key="8">
    <source>
        <dbReference type="Proteomes" id="UP001174210"/>
    </source>
</evidence>
<dbReference type="RefSeq" id="WP_301219045.1">
    <property type="nucleotide sequence ID" value="NZ_JAROCB010000003.1"/>
</dbReference>
<proteinExistence type="predicted"/>
<evidence type="ECO:0000256" key="4">
    <source>
        <dbReference type="ARBA" id="ARBA00023136"/>
    </source>
</evidence>
<dbReference type="Gene3D" id="1.20.1250.20">
    <property type="entry name" value="MFS general substrate transporter like domains"/>
    <property type="match status" value="1"/>
</dbReference>
<feature type="transmembrane region" description="Helical" evidence="5">
    <location>
        <begin position="101"/>
        <end position="125"/>
    </location>
</feature>